<evidence type="ECO:0000259" key="7">
    <source>
        <dbReference type="Pfam" id="PF04932"/>
    </source>
</evidence>
<name>A0A419F347_9BACT</name>
<comment type="caution">
    <text evidence="8">The sequence shown here is derived from an EMBL/GenBank/DDBJ whole genome shotgun (WGS) entry which is preliminary data.</text>
</comment>
<dbReference type="Pfam" id="PF13181">
    <property type="entry name" value="TPR_8"/>
    <property type="match status" value="1"/>
</dbReference>
<accession>A0A419F347</accession>
<dbReference type="PANTHER" id="PTHR37422">
    <property type="entry name" value="TEICHURONIC ACID BIOSYNTHESIS PROTEIN TUAE"/>
    <property type="match status" value="1"/>
</dbReference>
<feature type="transmembrane region" description="Helical" evidence="6">
    <location>
        <begin position="497"/>
        <end position="519"/>
    </location>
</feature>
<feature type="transmembrane region" description="Helical" evidence="6">
    <location>
        <begin position="138"/>
        <end position="155"/>
    </location>
</feature>
<reference evidence="8 9" key="1">
    <citation type="journal article" date="2017" name="ISME J.">
        <title>Energy and carbon metabolisms in a deep terrestrial subsurface fluid microbial community.</title>
        <authorList>
            <person name="Momper L."/>
            <person name="Jungbluth S.P."/>
            <person name="Lee M.D."/>
            <person name="Amend J.P."/>
        </authorList>
    </citation>
    <scope>NUCLEOTIDE SEQUENCE [LARGE SCALE GENOMIC DNA]</scope>
    <source>
        <strain evidence="8">SURF_17</strain>
    </source>
</reference>
<evidence type="ECO:0000256" key="2">
    <source>
        <dbReference type="ARBA" id="ARBA00022692"/>
    </source>
</evidence>
<feature type="transmembrane region" description="Helical" evidence="6">
    <location>
        <begin position="438"/>
        <end position="458"/>
    </location>
</feature>
<feature type="transmembrane region" description="Helical" evidence="6">
    <location>
        <begin position="21"/>
        <end position="40"/>
    </location>
</feature>
<feature type="transmembrane region" description="Helical" evidence="6">
    <location>
        <begin position="314"/>
        <end position="334"/>
    </location>
</feature>
<evidence type="ECO:0000256" key="4">
    <source>
        <dbReference type="ARBA" id="ARBA00023136"/>
    </source>
</evidence>
<dbReference type="InterPro" id="IPR007016">
    <property type="entry name" value="O-antigen_ligase-rel_domated"/>
</dbReference>
<feature type="transmembrane region" description="Helical" evidence="6">
    <location>
        <begin position="207"/>
        <end position="225"/>
    </location>
</feature>
<feature type="transmembrane region" description="Helical" evidence="6">
    <location>
        <begin position="109"/>
        <end position="126"/>
    </location>
</feature>
<dbReference type="GO" id="GO:0016020">
    <property type="term" value="C:membrane"/>
    <property type="evidence" value="ECO:0007669"/>
    <property type="project" value="UniProtKB-SubCell"/>
</dbReference>
<keyword evidence="2 6" id="KW-0812">Transmembrane</keyword>
<evidence type="ECO:0000313" key="9">
    <source>
        <dbReference type="Proteomes" id="UP000285961"/>
    </source>
</evidence>
<dbReference type="EMBL" id="QZKI01000038">
    <property type="protein sequence ID" value="RJP72807.1"/>
    <property type="molecule type" value="Genomic_DNA"/>
</dbReference>
<dbReference type="InterPro" id="IPR051533">
    <property type="entry name" value="WaaL-like"/>
</dbReference>
<proteinExistence type="predicted"/>
<dbReference type="Proteomes" id="UP000285961">
    <property type="component" value="Unassembled WGS sequence"/>
</dbReference>
<comment type="subcellular location">
    <subcellularLocation>
        <location evidence="1">Membrane</location>
        <topology evidence="1">Multi-pass membrane protein</topology>
    </subcellularLocation>
</comment>
<feature type="transmembrane region" description="Helical" evidence="6">
    <location>
        <begin position="255"/>
        <end position="276"/>
    </location>
</feature>
<sequence length="696" mass="79207">MTRKKKRKLEKREAVPLVRDYIYEWSDHLIFAGTLLILFFRPFLSGRTYPQYNHFFHMGVAILAILWTVKCWRKGRLELESRLTTGFLLAFVLICSFTFFTSINRGATLRYMYEILSYTLLFGVIANNFREESSIKGVVAAMLASAFLVNVYGIVQRYYTLEMTRRTVEMAMASGNEELLLGVPLGFGILHRLESMRVFSTFLHPNSYALFLGIVTSLSLGWIWSMHADMRQFLRAFFRDPMSLNVKTPTFLRSLWGLLIPPLILLFAVSCVLIPWDLWLTYSRGGWVTAGVVVLVFVMIRFWRRKPQPAHQVIALVAVGVLIGVALMSVHAVAADQVPVRDVSFIQRIKDSLTVLQRFSYWRTTLAMIRDNVWLGVGWGTYEHAYPRYMVLGSYPVKLAHNDYLQVWAETGIIGLNAFVGLWLVFLYTFWRKVRPGAGFRFQGITCGIGAAIIGFLSNSLVDFGLYLPSIAYIVFGLLGLLIAVPDEGETRDRFSIRFPQVAGVLVVALLCGYLWMLYRSYTGVNLVMTAEHERNMAFPTKLAAQRGFEANPEMQRAVLRRGVVLLEKSIASFPLDSTAHHMLGDTYLRLGHMENALPLLERSIEKLKRAVELNPLSPYSYQSLASAYWAVGNATGKADFFQKALSAEEQAARNFPVNPDYQQKLAQICTALGLSDEAEKHRELARELQKHYKEF</sequence>
<dbReference type="Gene3D" id="1.25.40.10">
    <property type="entry name" value="Tetratricopeptide repeat domain"/>
    <property type="match status" value="1"/>
</dbReference>
<dbReference type="InterPro" id="IPR019734">
    <property type="entry name" value="TPR_rpt"/>
</dbReference>
<keyword evidence="5" id="KW-0802">TPR repeat</keyword>
<dbReference type="Pfam" id="PF04932">
    <property type="entry name" value="Wzy_C"/>
    <property type="match status" value="1"/>
</dbReference>
<feature type="transmembrane region" description="Helical" evidence="6">
    <location>
        <begin position="84"/>
        <end position="103"/>
    </location>
</feature>
<keyword evidence="4 6" id="KW-0472">Membrane</keyword>
<protein>
    <recommendedName>
        <fullName evidence="7">O-antigen ligase-related domain-containing protein</fullName>
    </recommendedName>
</protein>
<organism evidence="8 9">
    <name type="scientific">Candidatus Abyssobacteria bacterium SURF_17</name>
    <dbReference type="NCBI Taxonomy" id="2093361"/>
    <lineage>
        <taxon>Bacteria</taxon>
        <taxon>Pseudomonadati</taxon>
        <taxon>Candidatus Hydrogenedentota</taxon>
        <taxon>Candidatus Abyssobacteria</taxon>
    </lineage>
</organism>
<dbReference type="PANTHER" id="PTHR37422:SF23">
    <property type="entry name" value="TEICHURONIC ACID BIOSYNTHESIS PROTEIN TUAE"/>
    <property type="match status" value="1"/>
</dbReference>
<dbReference type="PROSITE" id="PS50005">
    <property type="entry name" value="TPR"/>
    <property type="match status" value="1"/>
</dbReference>
<evidence type="ECO:0000256" key="6">
    <source>
        <dbReference type="SAM" id="Phobius"/>
    </source>
</evidence>
<feature type="transmembrane region" description="Helical" evidence="6">
    <location>
        <begin position="282"/>
        <end position="302"/>
    </location>
</feature>
<evidence type="ECO:0000256" key="1">
    <source>
        <dbReference type="ARBA" id="ARBA00004141"/>
    </source>
</evidence>
<feature type="repeat" description="TPR" evidence="5">
    <location>
        <begin position="585"/>
        <end position="618"/>
    </location>
</feature>
<keyword evidence="3 6" id="KW-1133">Transmembrane helix</keyword>
<gene>
    <name evidence="8" type="ORF">C4532_05310</name>
</gene>
<evidence type="ECO:0000256" key="3">
    <source>
        <dbReference type="ARBA" id="ARBA00022989"/>
    </source>
</evidence>
<feature type="transmembrane region" description="Helical" evidence="6">
    <location>
        <begin position="412"/>
        <end position="431"/>
    </location>
</feature>
<evidence type="ECO:0000256" key="5">
    <source>
        <dbReference type="PROSITE-ProRule" id="PRU00339"/>
    </source>
</evidence>
<feature type="domain" description="O-antigen ligase-related" evidence="7">
    <location>
        <begin position="271"/>
        <end position="419"/>
    </location>
</feature>
<evidence type="ECO:0000313" key="8">
    <source>
        <dbReference type="EMBL" id="RJP72807.1"/>
    </source>
</evidence>
<dbReference type="InterPro" id="IPR011990">
    <property type="entry name" value="TPR-like_helical_dom_sf"/>
</dbReference>
<dbReference type="SUPFAM" id="SSF48452">
    <property type="entry name" value="TPR-like"/>
    <property type="match status" value="1"/>
</dbReference>
<dbReference type="AlphaFoldDB" id="A0A419F347"/>
<feature type="transmembrane region" description="Helical" evidence="6">
    <location>
        <begin position="52"/>
        <end position="72"/>
    </location>
</feature>
<feature type="transmembrane region" description="Helical" evidence="6">
    <location>
        <begin position="464"/>
        <end position="485"/>
    </location>
</feature>